<feature type="signal peptide" evidence="3">
    <location>
        <begin position="1"/>
        <end position="19"/>
    </location>
</feature>
<organism evidence="5 6">
    <name type="scientific">Heracleum sosnowskyi</name>
    <dbReference type="NCBI Taxonomy" id="360622"/>
    <lineage>
        <taxon>Eukaryota</taxon>
        <taxon>Viridiplantae</taxon>
        <taxon>Streptophyta</taxon>
        <taxon>Embryophyta</taxon>
        <taxon>Tracheophyta</taxon>
        <taxon>Spermatophyta</taxon>
        <taxon>Magnoliopsida</taxon>
        <taxon>eudicotyledons</taxon>
        <taxon>Gunneridae</taxon>
        <taxon>Pentapetalae</taxon>
        <taxon>asterids</taxon>
        <taxon>campanulids</taxon>
        <taxon>Apiales</taxon>
        <taxon>Apiaceae</taxon>
        <taxon>Apioideae</taxon>
        <taxon>apioid superclade</taxon>
        <taxon>Tordylieae</taxon>
        <taxon>Tordyliinae</taxon>
        <taxon>Heracleum</taxon>
    </lineage>
</organism>
<evidence type="ECO:0000313" key="5">
    <source>
        <dbReference type="EMBL" id="KAK1359244.1"/>
    </source>
</evidence>
<comment type="caution">
    <text evidence="5">The sequence shown here is derived from an EMBL/GenBank/DDBJ whole genome shotgun (WGS) entry which is preliminary data.</text>
</comment>
<dbReference type="GO" id="GO:0080155">
    <property type="term" value="P:regulation of double fertilization forming a zygote and endosperm"/>
    <property type="evidence" value="ECO:0007669"/>
    <property type="project" value="TreeGrafter"/>
</dbReference>
<feature type="compositionally biased region" description="Basic residues" evidence="2">
    <location>
        <begin position="59"/>
        <end position="104"/>
    </location>
</feature>
<dbReference type="Proteomes" id="UP001237642">
    <property type="component" value="Unassembled WGS sequence"/>
</dbReference>
<protein>
    <recommendedName>
        <fullName evidence="4">Prolamin-like domain-containing protein</fullName>
    </recommendedName>
</protein>
<evidence type="ECO:0000256" key="1">
    <source>
        <dbReference type="ARBA" id="ARBA00022729"/>
    </source>
</evidence>
<dbReference type="InterPro" id="IPR008502">
    <property type="entry name" value="Prolamin-like"/>
</dbReference>
<keyword evidence="1 3" id="KW-0732">Signal</keyword>
<keyword evidence="6" id="KW-1185">Reference proteome</keyword>
<dbReference type="GO" id="GO:0031982">
    <property type="term" value="C:vesicle"/>
    <property type="evidence" value="ECO:0007669"/>
    <property type="project" value="TreeGrafter"/>
</dbReference>
<dbReference type="PANTHER" id="PTHR31181">
    <property type="entry name" value="EGG CELL-SECRETED PROTEIN 1.4"/>
    <property type="match status" value="1"/>
</dbReference>
<sequence length="208" mass="22970">MKMKITLLLFVCMAMSAGATRNFNEAGSPLPDHGEDVQYPPPSPPPVHLSPPSPSPVHRSPHPPPVHHRSRPPHPRVHHRSRPPHPPVHHRSRPPHPPVHHHSRPPPPSFSPPPQKQFSPPPPVNTKPPPSPSAPQQPSGEFNDPVQCETALARIDNCVGDLITYFFSNSNSVGEACCNRAKQLSEPCFARAFMDEPSYYNQVIKLCS</sequence>
<dbReference type="Pfam" id="PF05617">
    <property type="entry name" value="Prolamin_like"/>
    <property type="match status" value="1"/>
</dbReference>
<dbReference type="EMBL" id="JAUIZM010000010">
    <property type="protein sequence ID" value="KAK1359244.1"/>
    <property type="molecule type" value="Genomic_DNA"/>
</dbReference>
<feature type="chain" id="PRO_5041957918" description="Prolamin-like domain-containing protein" evidence="3">
    <location>
        <begin position="20"/>
        <end position="208"/>
    </location>
</feature>
<gene>
    <name evidence="5" type="ORF">POM88_043718</name>
</gene>
<reference evidence="5" key="2">
    <citation type="submission" date="2023-05" db="EMBL/GenBank/DDBJ databases">
        <authorList>
            <person name="Schelkunov M.I."/>
        </authorList>
    </citation>
    <scope>NUCLEOTIDE SEQUENCE</scope>
    <source>
        <strain evidence="5">Hsosn_3</strain>
        <tissue evidence="5">Leaf</tissue>
    </source>
</reference>
<evidence type="ECO:0000313" key="6">
    <source>
        <dbReference type="Proteomes" id="UP001237642"/>
    </source>
</evidence>
<dbReference type="GO" id="GO:0005576">
    <property type="term" value="C:extracellular region"/>
    <property type="evidence" value="ECO:0007669"/>
    <property type="project" value="TreeGrafter"/>
</dbReference>
<feature type="region of interest" description="Disordered" evidence="2">
    <location>
        <begin position="25"/>
        <end position="144"/>
    </location>
</feature>
<feature type="compositionally biased region" description="Pro residues" evidence="2">
    <location>
        <begin position="105"/>
        <end position="135"/>
    </location>
</feature>
<accession>A0AAD8H2L4</accession>
<evidence type="ECO:0000256" key="2">
    <source>
        <dbReference type="SAM" id="MobiDB-lite"/>
    </source>
</evidence>
<evidence type="ECO:0000256" key="3">
    <source>
        <dbReference type="SAM" id="SignalP"/>
    </source>
</evidence>
<reference evidence="5" key="1">
    <citation type="submission" date="2023-02" db="EMBL/GenBank/DDBJ databases">
        <title>Genome of toxic invasive species Heracleum sosnowskyi carries increased number of genes despite the absence of recent whole-genome duplications.</title>
        <authorList>
            <person name="Schelkunov M."/>
            <person name="Shtratnikova V."/>
            <person name="Makarenko M."/>
            <person name="Klepikova A."/>
            <person name="Omelchenko D."/>
            <person name="Novikova G."/>
            <person name="Obukhova E."/>
            <person name="Bogdanov V."/>
            <person name="Penin A."/>
            <person name="Logacheva M."/>
        </authorList>
    </citation>
    <scope>NUCLEOTIDE SEQUENCE</scope>
    <source>
        <strain evidence="5">Hsosn_3</strain>
        <tissue evidence="5">Leaf</tissue>
    </source>
</reference>
<dbReference type="PANTHER" id="PTHR31181:SF64">
    <property type="entry name" value="ECA1 GAMETOGENESIS FAMILY PROTEIN-RELATED"/>
    <property type="match status" value="1"/>
</dbReference>
<feature type="domain" description="Prolamin-like" evidence="4">
    <location>
        <begin position="147"/>
        <end position="195"/>
    </location>
</feature>
<dbReference type="AlphaFoldDB" id="A0AAD8H2L4"/>
<feature type="compositionally biased region" description="Pro residues" evidence="2">
    <location>
        <begin position="39"/>
        <end position="55"/>
    </location>
</feature>
<evidence type="ECO:0000259" key="4">
    <source>
        <dbReference type="Pfam" id="PF05617"/>
    </source>
</evidence>
<proteinExistence type="predicted"/>
<dbReference type="GO" id="GO:0009567">
    <property type="term" value="P:double fertilization forming a zygote and endosperm"/>
    <property type="evidence" value="ECO:0007669"/>
    <property type="project" value="TreeGrafter"/>
</dbReference>
<name>A0AAD8H2L4_9APIA</name>
<dbReference type="GO" id="GO:2000008">
    <property type="term" value="P:regulation of protein localization to cell surface"/>
    <property type="evidence" value="ECO:0007669"/>
    <property type="project" value="TreeGrafter"/>
</dbReference>